<keyword evidence="2" id="KW-0808">Transferase</keyword>
<dbReference type="GO" id="GO:0008168">
    <property type="term" value="F:methyltransferase activity"/>
    <property type="evidence" value="ECO:0007669"/>
    <property type="project" value="UniProtKB-KW"/>
</dbReference>
<evidence type="ECO:0000259" key="4">
    <source>
        <dbReference type="Pfam" id="PF13847"/>
    </source>
</evidence>
<evidence type="ECO:0000256" key="1">
    <source>
        <dbReference type="ARBA" id="ARBA00022603"/>
    </source>
</evidence>
<accession>A0ABX8LKQ3</accession>
<name>A0ABX8LKQ3_9BACT</name>
<dbReference type="PANTHER" id="PTHR43464">
    <property type="entry name" value="METHYLTRANSFERASE"/>
    <property type="match status" value="1"/>
</dbReference>
<evidence type="ECO:0000256" key="2">
    <source>
        <dbReference type="ARBA" id="ARBA00022679"/>
    </source>
</evidence>
<evidence type="ECO:0000313" key="5">
    <source>
        <dbReference type="EMBL" id="QXE92074.1"/>
    </source>
</evidence>
<evidence type="ECO:0000313" key="6">
    <source>
        <dbReference type="Proteomes" id="UP000683559"/>
    </source>
</evidence>
<keyword evidence="1 5" id="KW-0489">Methyltransferase</keyword>
<sequence>MHNPERRYLMEHAGESLRLDMKTDNAVTEKQARWAGLAPGMSVIDIGCGPGKTTSVLGELVQPGGRAVGVDLSEQRLAFAREHYGSDTVSFERRDLYQPLAGLGEFDFAWCRFVLEYHLADCFDLVRNISAALKPGGILCLIDLDHNCLSHFGHSPRMERAVAATMKSLEEKDNFDPYVGRKLYSFLYDLGYQDIDVKVEAHHQIFGELKEVDGFNWTRKVEVAAKRSGYGFDEYEGGYEEFLTEFRAFFANPRRFTYTPIISCRGRKPQAS</sequence>
<gene>
    <name evidence="5" type="ORF">KP001_05945</name>
</gene>
<evidence type="ECO:0000256" key="3">
    <source>
        <dbReference type="ARBA" id="ARBA00022691"/>
    </source>
</evidence>
<dbReference type="PANTHER" id="PTHR43464:SF19">
    <property type="entry name" value="UBIQUINONE BIOSYNTHESIS O-METHYLTRANSFERASE, MITOCHONDRIAL"/>
    <property type="match status" value="1"/>
</dbReference>
<organism evidence="5 6">
    <name type="scientific">Geomonas subterranea</name>
    <dbReference type="NCBI Taxonomy" id="2847989"/>
    <lineage>
        <taxon>Bacteria</taxon>
        <taxon>Pseudomonadati</taxon>
        <taxon>Thermodesulfobacteriota</taxon>
        <taxon>Desulfuromonadia</taxon>
        <taxon>Geobacterales</taxon>
        <taxon>Geobacteraceae</taxon>
        <taxon>Geomonas</taxon>
    </lineage>
</organism>
<dbReference type="RefSeq" id="WP_217288635.1">
    <property type="nucleotide sequence ID" value="NZ_CP077683.1"/>
</dbReference>
<proteinExistence type="predicted"/>
<dbReference type="EMBL" id="CP077683">
    <property type="protein sequence ID" value="QXE92074.1"/>
    <property type="molecule type" value="Genomic_DNA"/>
</dbReference>
<keyword evidence="6" id="KW-1185">Reference proteome</keyword>
<dbReference type="CDD" id="cd02440">
    <property type="entry name" value="AdoMet_MTases"/>
    <property type="match status" value="1"/>
</dbReference>
<keyword evidence="3" id="KW-0949">S-adenosyl-L-methionine</keyword>
<feature type="domain" description="Methyltransferase" evidence="4">
    <location>
        <begin position="39"/>
        <end position="163"/>
    </location>
</feature>
<reference evidence="5 6" key="1">
    <citation type="submission" date="2021-06" db="EMBL/GenBank/DDBJ databases">
        <title>Gemonas diversity in paddy soil.</title>
        <authorList>
            <person name="Liu G."/>
        </authorList>
    </citation>
    <scope>NUCLEOTIDE SEQUENCE [LARGE SCALE GENOMIC DNA]</scope>
    <source>
        <strain evidence="5 6">RG2</strain>
    </source>
</reference>
<dbReference type="GO" id="GO:0032259">
    <property type="term" value="P:methylation"/>
    <property type="evidence" value="ECO:0007669"/>
    <property type="project" value="UniProtKB-KW"/>
</dbReference>
<dbReference type="Pfam" id="PF13847">
    <property type="entry name" value="Methyltransf_31"/>
    <property type="match status" value="1"/>
</dbReference>
<dbReference type="Proteomes" id="UP000683559">
    <property type="component" value="Chromosome"/>
</dbReference>
<dbReference type="InterPro" id="IPR025714">
    <property type="entry name" value="Methyltranfer_dom"/>
</dbReference>
<protein>
    <submittedName>
        <fullName evidence="5">Methyltransferase domain-containing protein</fullName>
    </submittedName>
</protein>